<dbReference type="InterPro" id="IPR013424">
    <property type="entry name" value="Ice-binding_C"/>
</dbReference>
<dbReference type="InterPro" id="IPR026374">
    <property type="entry name" value="Cyano_PEP"/>
</dbReference>
<dbReference type="NCBIfam" id="TIGR02595">
    <property type="entry name" value="PEP_CTERM"/>
    <property type="match status" value="1"/>
</dbReference>
<accession>A0A0A1W120</accession>
<protein>
    <submittedName>
        <fullName evidence="3">Alkaline phosphatase</fullName>
        <ecNumber evidence="3">3.1.3.1</ecNumber>
    </submittedName>
</protein>
<evidence type="ECO:0000259" key="2">
    <source>
        <dbReference type="Pfam" id="PF07589"/>
    </source>
</evidence>
<feature type="signal peptide" evidence="1">
    <location>
        <begin position="1"/>
        <end position="31"/>
    </location>
</feature>
<gene>
    <name evidence="3" type="ORF">N44_04628</name>
</gene>
<reference evidence="4" key="1">
    <citation type="journal article" date="2015" name="Genome">
        <title>Whole Genome Sequence of the Non-Microcystin-Producing Microcystis aeruginosa Strain NIES-44.</title>
        <authorList>
            <person name="Okano K."/>
            <person name="Miyata N."/>
            <person name="Ozaki Y."/>
        </authorList>
    </citation>
    <scope>NUCLEOTIDE SEQUENCE [LARGE SCALE GENOMIC DNA]</scope>
    <source>
        <strain evidence="4">NIES-44</strain>
    </source>
</reference>
<dbReference type="Pfam" id="PF07589">
    <property type="entry name" value="PEP-CTERM"/>
    <property type="match status" value="1"/>
</dbReference>
<evidence type="ECO:0000313" key="4">
    <source>
        <dbReference type="Proteomes" id="UP000030321"/>
    </source>
</evidence>
<dbReference type="EC" id="3.1.3.1" evidence="3"/>
<dbReference type="GO" id="GO:0004035">
    <property type="term" value="F:alkaline phosphatase activity"/>
    <property type="evidence" value="ECO:0007669"/>
    <property type="project" value="UniProtKB-EC"/>
</dbReference>
<dbReference type="RefSeq" id="WP_045362759.1">
    <property type="nucleotide sequence ID" value="NZ_BBPA01000075.1"/>
</dbReference>
<organism evidence="3 4">
    <name type="scientific">Microcystis aeruginosa NIES-44</name>
    <dbReference type="NCBI Taxonomy" id="449439"/>
    <lineage>
        <taxon>Bacteria</taxon>
        <taxon>Bacillati</taxon>
        <taxon>Cyanobacteriota</taxon>
        <taxon>Cyanophyceae</taxon>
        <taxon>Oscillatoriophycideae</taxon>
        <taxon>Chroococcales</taxon>
        <taxon>Microcystaceae</taxon>
        <taxon>Microcystis</taxon>
    </lineage>
</organism>
<keyword evidence="1" id="KW-0732">Signal</keyword>
<sequence length="219" mass="21676">MTTNISRQLTTGALAIAGSVAAFGFAGAAQAAQLNANIGYVPVGTVSYAGPNLSNATSLTFPNINLVNTNQPTYLGNPNDFFSGPLAVAIGSSVALSPLTFDFSEADGVPGAGAFTVTFTTASGTATFTATSFTTNSAPGNVDTLDLLIQGTTTGNGFNPTPSSLLVNLNQVGGPGGVVNASSTFASPPQTPTADVPEPSAILGILAVVGAGAFARRKS</sequence>
<evidence type="ECO:0000313" key="3">
    <source>
        <dbReference type="EMBL" id="GAL95772.1"/>
    </source>
</evidence>
<proteinExistence type="predicted"/>
<dbReference type="EMBL" id="BBPA01000075">
    <property type="protein sequence ID" value="GAL95772.1"/>
    <property type="molecule type" value="Genomic_DNA"/>
</dbReference>
<comment type="caution">
    <text evidence="3">The sequence shown here is derived from an EMBL/GenBank/DDBJ whole genome shotgun (WGS) entry which is preliminary data.</text>
</comment>
<evidence type="ECO:0000256" key="1">
    <source>
        <dbReference type="SAM" id="SignalP"/>
    </source>
</evidence>
<dbReference type="NCBIfam" id="TIGR04155">
    <property type="entry name" value="cyano_PEP"/>
    <property type="match status" value="1"/>
</dbReference>
<feature type="domain" description="Ice-binding protein C-terminal" evidence="2">
    <location>
        <begin position="195"/>
        <end position="218"/>
    </location>
</feature>
<keyword evidence="3" id="KW-0378">Hydrolase</keyword>
<feature type="chain" id="PRO_5001993332" evidence="1">
    <location>
        <begin position="32"/>
        <end position="219"/>
    </location>
</feature>
<name>A0A0A1W120_MICAE</name>
<dbReference type="Proteomes" id="UP000030321">
    <property type="component" value="Unassembled WGS sequence"/>
</dbReference>
<dbReference type="AlphaFoldDB" id="A0A0A1W120"/>